<gene>
    <name evidence="2" type="ORF">THAOC_18465</name>
</gene>
<protein>
    <submittedName>
        <fullName evidence="2">Uncharacterized protein</fullName>
    </submittedName>
</protein>
<evidence type="ECO:0000256" key="1">
    <source>
        <dbReference type="SAM" id="MobiDB-lite"/>
    </source>
</evidence>
<dbReference type="Proteomes" id="UP000266841">
    <property type="component" value="Unassembled WGS sequence"/>
</dbReference>
<comment type="caution">
    <text evidence="2">The sequence shown here is derived from an EMBL/GenBank/DDBJ whole genome shotgun (WGS) entry which is preliminary data.</text>
</comment>
<evidence type="ECO:0000313" key="3">
    <source>
        <dbReference type="Proteomes" id="UP000266841"/>
    </source>
</evidence>
<reference evidence="2 3" key="1">
    <citation type="journal article" date="2012" name="Genome Biol.">
        <title>Genome and low-iron response of an oceanic diatom adapted to chronic iron limitation.</title>
        <authorList>
            <person name="Lommer M."/>
            <person name="Specht M."/>
            <person name="Roy A.S."/>
            <person name="Kraemer L."/>
            <person name="Andreson R."/>
            <person name="Gutowska M.A."/>
            <person name="Wolf J."/>
            <person name="Bergner S.V."/>
            <person name="Schilhabel M.B."/>
            <person name="Klostermeier U.C."/>
            <person name="Beiko R.G."/>
            <person name="Rosenstiel P."/>
            <person name="Hippler M."/>
            <person name="Laroche J."/>
        </authorList>
    </citation>
    <scope>NUCLEOTIDE SEQUENCE [LARGE SCALE GENOMIC DNA]</scope>
    <source>
        <strain evidence="2 3">CCMP1005</strain>
    </source>
</reference>
<dbReference type="EMBL" id="AGNL01020399">
    <property type="protein sequence ID" value="EJK61096.1"/>
    <property type="molecule type" value="Genomic_DNA"/>
</dbReference>
<feature type="region of interest" description="Disordered" evidence="1">
    <location>
        <begin position="414"/>
        <end position="438"/>
    </location>
</feature>
<organism evidence="2 3">
    <name type="scientific">Thalassiosira oceanica</name>
    <name type="common">Marine diatom</name>
    <dbReference type="NCBI Taxonomy" id="159749"/>
    <lineage>
        <taxon>Eukaryota</taxon>
        <taxon>Sar</taxon>
        <taxon>Stramenopiles</taxon>
        <taxon>Ochrophyta</taxon>
        <taxon>Bacillariophyta</taxon>
        <taxon>Coscinodiscophyceae</taxon>
        <taxon>Thalassiosirophycidae</taxon>
        <taxon>Thalassiosirales</taxon>
        <taxon>Thalassiosiraceae</taxon>
        <taxon>Thalassiosira</taxon>
    </lineage>
</organism>
<proteinExistence type="predicted"/>
<evidence type="ECO:0000313" key="2">
    <source>
        <dbReference type="EMBL" id="EJK61096.1"/>
    </source>
</evidence>
<dbReference type="AlphaFoldDB" id="K0SJD0"/>
<accession>K0SJD0</accession>
<name>K0SJD0_THAOC</name>
<keyword evidence="3" id="KW-1185">Reference proteome</keyword>
<sequence length="636" mass="70366">MNGKGRWGVRGRDFIFKFAGRVPTGGAGIFKSRIPTRRATPRILKSQKESVPPPKKTKNSPSVPELNVALERRLANAARDVDAAQEADLVVRVGRVPLPQAVEVHVPRRSEALARRDEGVGRRVLLVEAHVAGGYVVGYGALGTRAGGVVRQDTLLDARLVRVLCWFGAFLNCELVADYYLHRRPSGKGDGINLNPAAASDARAGLAVKNSPPSVSARSRNPAALLVVSFMIFCIFSSLRMRFSRPSCVSMTTTPTLPTRRKSPTCSVWGAGACFRSPRRRQVPECRLNASGAGTTQNDLACVVTRSWHARVSLSSYRGSFRPTWAAYSAPRSAAAARCLFVPWMMTPSGLTWNCVDFFRGGWPPLLLLQGYTRTSTCVSIWPFTCAAGLMQWAGRGDVRRGLVGQGGVHRRLGQGVGRPVQGPGGRQRRGGGHLSGGGLSPAWHSVAVQAILLSDNDDNRVGHTGLTATSSTFVCRQLLIVSFRSFLGLGRWLVHWPRLGLGYRTVSSVACRSPADWRWRWRWRWRCCVVLDGQGPRPERWRQRTADRAGHGQWERIKIARLSSDTDYLGKIDSRDRTPKKGRDLRLANFVSIRLHPKRKNRRLQRQATTRVPLESWRRALSSHVYLALGVIILF</sequence>
<feature type="region of interest" description="Disordered" evidence="1">
    <location>
        <begin position="38"/>
        <end position="64"/>
    </location>
</feature>